<name>A0ABW9F771_9FIRM</name>
<dbReference type="InterPro" id="IPR027417">
    <property type="entry name" value="P-loop_NTPase"/>
</dbReference>
<dbReference type="Pfam" id="PF20441">
    <property type="entry name" value="TerL_nuclease"/>
    <property type="match status" value="1"/>
</dbReference>
<dbReference type="Pfam" id="PF03354">
    <property type="entry name" value="TerL_ATPase"/>
    <property type="match status" value="1"/>
</dbReference>
<accession>A0ABW9F771</accession>
<keyword evidence="4" id="KW-1185">Reference proteome</keyword>
<evidence type="ECO:0000259" key="1">
    <source>
        <dbReference type="Pfam" id="PF03354"/>
    </source>
</evidence>
<dbReference type="InterPro" id="IPR005021">
    <property type="entry name" value="Terminase_largesu-like"/>
</dbReference>
<dbReference type="Gene3D" id="3.40.50.300">
    <property type="entry name" value="P-loop containing nucleotide triphosphate hydrolases"/>
    <property type="match status" value="1"/>
</dbReference>
<sequence>MNKKPKNFDIVMNYCNGVINGEIKVNKERLLGVQRFLRGLNDERYDFRPEEAEKLIFLIENTIVHRQGENLEGQSMRGRPFLLQPFQKFIVYDLIGFWLKGKDIRRFKESFIYIPRKNSKTTFSSALAWGLSLYNMKSGAKCYIVANAMQQARESFDFIKYNINQMGEVKNFRILDSNVERSIEREFESGSIRIQALASSVDRQDSLNSNIAIADELHAYKNSKQYDIIKESMKAYSNKLMIGITTAGDNVNSFCYKRLQYCKKVLEGVFEDEQYHIFIAKADEDDEGNVDYTNPLEHEKANPMYGITIRPNDILNDSLQAQNDPQARKNFLAKSLNIYTSSTKSYFNIDTFRTSDNKYEWTLEELASLPITWFGGADLSKMHDLTATALVGEYNGVLIVVTHAFFPITRAYLKADEDNIPLFGWQDDGHLTMTNTDIVNYSDVVKWFKEMKSKGFNIKQIGFDRKFAEEFYLMMKKEGFNVVDEPQLYINKTKGFRRIEQKAISKQLYYLHSEAYEYCVENVHGIEKTDDMIQYEKVQPNMRIDLFDASVFATVRLINDMSKREALKAFLEN</sequence>
<comment type="caution">
    <text evidence="3">The sequence shown here is derived from an EMBL/GenBank/DDBJ whole genome shotgun (WGS) entry which is preliminary data.</text>
</comment>
<dbReference type="Proteomes" id="UP001629536">
    <property type="component" value="Unassembled WGS sequence"/>
</dbReference>
<feature type="domain" description="Terminase large subunit-like endonuclease" evidence="2">
    <location>
        <begin position="271"/>
        <end position="556"/>
    </location>
</feature>
<evidence type="ECO:0000259" key="2">
    <source>
        <dbReference type="Pfam" id="PF20441"/>
    </source>
</evidence>
<dbReference type="PANTHER" id="PTHR41287">
    <property type="match status" value="1"/>
</dbReference>
<organism evidence="3 4">
    <name type="scientific">Helcococcus bovis</name>
    <dbReference type="NCBI Taxonomy" id="3153252"/>
    <lineage>
        <taxon>Bacteria</taxon>
        <taxon>Bacillati</taxon>
        <taxon>Bacillota</taxon>
        <taxon>Tissierellia</taxon>
        <taxon>Tissierellales</taxon>
        <taxon>Peptoniphilaceae</taxon>
        <taxon>Helcococcus</taxon>
    </lineage>
</organism>
<proteinExistence type="predicted"/>
<protein>
    <submittedName>
        <fullName evidence="3">Terminase large subunit</fullName>
    </submittedName>
</protein>
<dbReference type="InterPro" id="IPR046462">
    <property type="entry name" value="TerL_nuclease"/>
</dbReference>
<dbReference type="PANTHER" id="PTHR41287:SF1">
    <property type="entry name" value="PROTEIN YMFN"/>
    <property type="match status" value="1"/>
</dbReference>
<dbReference type="EMBL" id="JBFNFH010000014">
    <property type="protein sequence ID" value="MFM1525261.1"/>
    <property type="molecule type" value="Genomic_DNA"/>
</dbReference>
<evidence type="ECO:0000313" key="4">
    <source>
        <dbReference type="Proteomes" id="UP001629536"/>
    </source>
</evidence>
<dbReference type="InterPro" id="IPR046461">
    <property type="entry name" value="TerL_ATPase"/>
</dbReference>
<feature type="domain" description="Terminase large subunit-like ATPase" evidence="1">
    <location>
        <begin position="85"/>
        <end position="263"/>
    </location>
</feature>
<dbReference type="RefSeq" id="WP_408126754.1">
    <property type="nucleotide sequence ID" value="NZ_JBFNFH010000014.1"/>
</dbReference>
<gene>
    <name evidence="3" type="ORF">ABGF40_06180</name>
</gene>
<reference evidence="3 4" key="1">
    <citation type="journal article" date="2024" name="Front. Microbiol.">
        <title>Pangenomic and biochemical analyses of Helcococcus ovis reveal widespread tetracycline resistance and a novel bacterial species, Helcococcus bovis.</title>
        <authorList>
            <person name="Cunha F."/>
            <person name="Zhai Y."/>
            <person name="Casaro S."/>
            <person name="Jones K.L."/>
            <person name="Hernandez M."/>
            <person name="Bisinotto R.S."/>
            <person name="Kariyawasam S."/>
            <person name="Brown M.B."/>
            <person name="Phillips A."/>
            <person name="Jeong K.C."/>
            <person name="Galvao K.N."/>
        </authorList>
    </citation>
    <scope>NUCLEOTIDE SEQUENCE [LARGE SCALE GENOMIC DNA]</scope>
    <source>
        <strain evidence="3 4">KG197</strain>
    </source>
</reference>
<evidence type="ECO:0000313" key="3">
    <source>
        <dbReference type="EMBL" id="MFM1525261.1"/>
    </source>
</evidence>